<evidence type="ECO:0000313" key="2">
    <source>
        <dbReference type="Proteomes" id="UP001652661"/>
    </source>
</evidence>
<feature type="region of interest" description="Disordered" evidence="1">
    <location>
        <begin position="341"/>
        <end position="360"/>
    </location>
</feature>
<gene>
    <name evidence="3" type="primary">uno</name>
</gene>
<name>A0A6P4IFH8_DROKI</name>
<dbReference type="Proteomes" id="UP001652661">
    <property type="component" value="Chromosome 2R"/>
</dbReference>
<dbReference type="RefSeq" id="XP_017027667.1">
    <property type="nucleotide sequence ID" value="XM_017172178.3"/>
</dbReference>
<dbReference type="AlphaFoldDB" id="A0A6P4IFH8"/>
<evidence type="ECO:0000256" key="1">
    <source>
        <dbReference type="SAM" id="MobiDB-lite"/>
    </source>
</evidence>
<keyword evidence="2" id="KW-1185">Reference proteome</keyword>
<evidence type="ECO:0000313" key="3">
    <source>
        <dbReference type="RefSeq" id="XP_017027667.1"/>
    </source>
</evidence>
<feature type="region of interest" description="Disordered" evidence="1">
    <location>
        <begin position="186"/>
        <end position="224"/>
    </location>
</feature>
<accession>A0A6P4IFH8</accession>
<dbReference type="OrthoDB" id="8058746at2759"/>
<reference evidence="2" key="1">
    <citation type="submission" date="2025-05" db="UniProtKB">
        <authorList>
            <consortium name="RefSeq"/>
        </authorList>
    </citation>
    <scope>NUCLEOTIDE SEQUENCE [LARGE SCALE GENOMIC DNA]</scope>
    <source>
        <strain evidence="2">14028-0561.14</strain>
    </source>
</reference>
<feature type="region of interest" description="Disordered" evidence="1">
    <location>
        <begin position="90"/>
        <end position="116"/>
    </location>
</feature>
<sequence length="366" mass="40823">MVSTSLSEPRFDIKLLSGKTVVMVECPGYETELFMPQIVKGRITFQNIIPNRRCCPESSMLPREDKRGAAAVRGARSTPLRLSQTVNLSTPLAKSTPSSGSTVHSRVGKENIPPHLTPELGRCRPVRMPSLDDCDLNLDLVCASSPEPQVVPACRNLNLEARISPLPACSYNLATVQTKEPVLSRTPPVRTYSRKKAATPSKTKPTVWSPLQKKRKTSTVSSTKGLSPTVKVVMRSRKLIVDNKKTLEPRDLKKITPISREMITRKQVTGKTRNQFKALKVTAFDLLTQPALGIMGHELNTQFEQACVNKKATTLPNYAEVAVTEPLKMDYQVKTLLAKQRRMERDDQQKPKCAMMPKSKTKVWSF</sequence>
<protein>
    <submittedName>
        <fullName evidence="3">Uncharacterized protein uno</fullName>
    </submittedName>
</protein>
<organism evidence="2 3">
    <name type="scientific">Drosophila kikkawai</name>
    <name type="common">Fruit fly</name>
    <dbReference type="NCBI Taxonomy" id="30033"/>
    <lineage>
        <taxon>Eukaryota</taxon>
        <taxon>Metazoa</taxon>
        <taxon>Ecdysozoa</taxon>
        <taxon>Arthropoda</taxon>
        <taxon>Hexapoda</taxon>
        <taxon>Insecta</taxon>
        <taxon>Pterygota</taxon>
        <taxon>Neoptera</taxon>
        <taxon>Endopterygota</taxon>
        <taxon>Diptera</taxon>
        <taxon>Brachycera</taxon>
        <taxon>Muscomorpha</taxon>
        <taxon>Ephydroidea</taxon>
        <taxon>Drosophilidae</taxon>
        <taxon>Drosophila</taxon>
        <taxon>Sophophora</taxon>
    </lineage>
</organism>
<proteinExistence type="predicted"/>
<reference evidence="3" key="2">
    <citation type="submission" date="2025-08" db="UniProtKB">
        <authorList>
            <consortium name="RefSeq"/>
        </authorList>
    </citation>
    <scope>IDENTIFICATION</scope>
    <source>
        <strain evidence="3">14028-0561.14</strain>
        <tissue evidence="3">Whole fly</tissue>
    </source>
</reference>
<feature type="compositionally biased region" description="Polar residues" evidence="1">
    <location>
        <begin position="90"/>
        <end position="104"/>
    </location>
</feature>
<feature type="compositionally biased region" description="Basic and acidic residues" evidence="1">
    <location>
        <begin position="341"/>
        <end position="350"/>
    </location>
</feature>